<dbReference type="AlphaFoldDB" id="C0NRS0"/>
<dbReference type="GeneID" id="69038866"/>
<dbReference type="RefSeq" id="XP_045286067.1">
    <property type="nucleotide sequence ID" value="XM_045432899.1"/>
</dbReference>
<feature type="compositionally biased region" description="Polar residues" evidence="1">
    <location>
        <begin position="251"/>
        <end position="268"/>
    </location>
</feature>
<dbReference type="Proteomes" id="UP000001631">
    <property type="component" value="Unassembled WGS sequence"/>
</dbReference>
<dbReference type="VEuPathDB" id="FungiDB:I7I50_06084"/>
<evidence type="ECO:0000313" key="4">
    <source>
        <dbReference type="Proteomes" id="UP000001631"/>
    </source>
</evidence>
<reference evidence="3" key="1">
    <citation type="submission" date="2009-02" db="EMBL/GenBank/DDBJ databases">
        <title>The Genome Sequence of Ajellomyces capsulatus strain G186AR.</title>
        <authorList>
            <consortium name="The Broad Institute Genome Sequencing Platform"/>
            <person name="Champion M."/>
            <person name="Cuomo C."/>
            <person name="Ma L.-J."/>
            <person name="Henn M.R."/>
            <person name="Sil A."/>
            <person name="Goldman B."/>
            <person name="Young S.K."/>
            <person name="Kodira C.D."/>
            <person name="Zeng Q."/>
            <person name="Koehrsen M."/>
            <person name="Alvarado L."/>
            <person name="Berlin A."/>
            <person name="Borenstein D."/>
            <person name="Chen Z."/>
            <person name="Engels R."/>
            <person name="Freedman E."/>
            <person name="Gellesch M."/>
            <person name="Goldberg J."/>
            <person name="Griggs A."/>
            <person name="Gujja S."/>
            <person name="Heiman D."/>
            <person name="Hepburn T."/>
            <person name="Howarth C."/>
            <person name="Jen D."/>
            <person name="Larson L."/>
            <person name="Lewis B."/>
            <person name="Mehta T."/>
            <person name="Park D."/>
            <person name="Pearson M."/>
            <person name="Roberts A."/>
            <person name="Saif S."/>
            <person name="Shea T."/>
            <person name="Shenoy N."/>
            <person name="Sisk P."/>
            <person name="Stolte C."/>
            <person name="Sykes S."/>
            <person name="Walk T."/>
            <person name="White J."/>
            <person name="Yandava C."/>
            <person name="Klein B."/>
            <person name="McEwen J.G."/>
            <person name="Puccia R."/>
            <person name="Goldman G.H."/>
            <person name="Felipe M.S."/>
            <person name="Nino-Vega G."/>
            <person name="San-Blas G."/>
            <person name="Taylor J."/>
            <person name="Mendoza L."/>
            <person name="Galagan J."/>
            <person name="Nusbaum C."/>
            <person name="Birren B."/>
        </authorList>
    </citation>
    <scope>NUCLEOTIDE SEQUENCE</scope>
    <source>
        <strain evidence="3">G186AR</strain>
    </source>
</reference>
<organism evidence="3 4">
    <name type="scientific">Ajellomyces capsulatus (strain G186AR / H82 / ATCC MYA-2454 / RMSCC 2432)</name>
    <name type="common">Darling's disease fungus</name>
    <name type="synonym">Histoplasma capsulatum</name>
    <dbReference type="NCBI Taxonomy" id="447093"/>
    <lineage>
        <taxon>Eukaryota</taxon>
        <taxon>Fungi</taxon>
        <taxon>Dikarya</taxon>
        <taxon>Ascomycota</taxon>
        <taxon>Pezizomycotina</taxon>
        <taxon>Eurotiomycetes</taxon>
        <taxon>Eurotiomycetidae</taxon>
        <taxon>Onygenales</taxon>
        <taxon>Ajellomycetaceae</taxon>
        <taxon>Histoplasma</taxon>
    </lineage>
</organism>
<feature type="region of interest" description="Disordered" evidence="1">
    <location>
        <begin position="247"/>
        <end position="319"/>
    </location>
</feature>
<keyword evidence="2" id="KW-0732">Signal</keyword>
<feature type="compositionally biased region" description="Basic residues" evidence="1">
    <location>
        <begin position="310"/>
        <end position="319"/>
    </location>
</feature>
<accession>C0NRS0</accession>
<feature type="compositionally biased region" description="Polar residues" evidence="1">
    <location>
        <begin position="278"/>
        <end position="300"/>
    </location>
</feature>
<dbReference type="HOGENOM" id="CLU_073867_0_0_1"/>
<proteinExistence type="predicted"/>
<dbReference type="EMBL" id="GG663370">
    <property type="protein sequence ID" value="EEH05586.1"/>
    <property type="molecule type" value="Genomic_DNA"/>
</dbReference>
<evidence type="ECO:0000256" key="1">
    <source>
        <dbReference type="SAM" id="MobiDB-lite"/>
    </source>
</evidence>
<gene>
    <name evidence="3" type="ORF">HCBG_05850</name>
</gene>
<evidence type="ECO:0000256" key="2">
    <source>
        <dbReference type="SAM" id="SignalP"/>
    </source>
</evidence>
<feature type="chain" id="PRO_5002901113" evidence="2">
    <location>
        <begin position="22"/>
        <end position="319"/>
    </location>
</feature>
<keyword evidence="4" id="KW-1185">Reference proteome</keyword>
<name>C0NRS0_AJECG</name>
<protein>
    <submittedName>
        <fullName evidence="3">Uncharacterized protein</fullName>
    </submittedName>
</protein>
<feature type="signal peptide" evidence="2">
    <location>
        <begin position="1"/>
        <end position="21"/>
    </location>
</feature>
<dbReference type="InParanoid" id="C0NRS0"/>
<evidence type="ECO:0000313" key="3">
    <source>
        <dbReference type="EMBL" id="EEH05586.1"/>
    </source>
</evidence>
<feature type="region of interest" description="Disordered" evidence="1">
    <location>
        <begin position="107"/>
        <end position="179"/>
    </location>
</feature>
<sequence length="319" mass="34636">MIRQTELLLVFALTLLGPVHAITGPPTLFANSAGQGDCTLIGRPHFSQGIQNTTSRNVSIVTPVVANAARPEIPVNFGKVMPTGFPRLEPNNMKGQQIVQASEFKEVRAGTPEPEPASGGPRVPRLSKIKAGGDEDTVLKKPPSRRQPGRKDQYPNPDWFPLKPEKQKPPQPIRRGPDNAAADTLYVKDLSPDPNRSSLLFDPGPVVVNVHSPPTPPEKGTVNRAFPQNGPISRIMRLQDRNIAAKERNTKGSSTQDQKSTAPSNSLSKLLPHVGNGNEYTTSTGQFQSHGFLITSNPSQGPAVDSNQRDKRKMGFTLY</sequence>